<dbReference type="InterPro" id="IPR019734">
    <property type="entry name" value="TPR_rpt"/>
</dbReference>
<dbReference type="InterPro" id="IPR011990">
    <property type="entry name" value="TPR-like_helical_dom_sf"/>
</dbReference>
<organism evidence="11 12">
    <name type="scientific">Hymenobacter cavernae</name>
    <dbReference type="NCBI Taxonomy" id="2044852"/>
    <lineage>
        <taxon>Bacteria</taxon>
        <taxon>Pseudomonadati</taxon>
        <taxon>Bacteroidota</taxon>
        <taxon>Cytophagia</taxon>
        <taxon>Cytophagales</taxon>
        <taxon>Hymenobacteraceae</taxon>
        <taxon>Hymenobacter</taxon>
    </lineage>
</organism>
<comment type="catalytic activity">
    <reaction evidence="1">
        <text>ATP + protein L-histidine = ADP + protein N-phospho-L-histidine.</text>
        <dbReference type="EC" id="2.7.13.3"/>
    </reaction>
</comment>
<dbReference type="Pfam" id="PF02518">
    <property type="entry name" value="HATPase_c"/>
    <property type="match status" value="1"/>
</dbReference>
<dbReference type="Pfam" id="PF07568">
    <property type="entry name" value="HisKA_2"/>
    <property type="match status" value="1"/>
</dbReference>
<gene>
    <name evidence="11" type="ORF">GCM10011383_39690</name>
</gene>
<evidence type="ECO:0000256" key="6">
    <source>
        <dbReference type="ARBA" id="ARBA00022777"/>
    </source>
</evidence>
<dbReference type="SMART" id="SM00028">
    <property type="entry name" value="TPR"/>
    <property type="match status" value="4"/>
</dbReference>
<evidence type="ECO:0000313" key="11">
    <source>
        <dbReference type="EMBL" id="GGF24102.1"/>
    </source>
</evidence>
<keyword evidence="7" id="KW-0067">ATP-binding</keyword>
<keyword evidence="6" id="KW-0418">Kinase</keyword>
<evidence type="ECO:0000256" key="7">
    <source>
        <dbReference type="ARBA" id="ARBA00022840"/>
    </source>
</evidence>
<name>A0ABQ1UPM3_9BACT</name>
<evidence type="ECO:0000256" key="3">
    <source>
        <dbReference type="ARBA" id="ARBA00022553"/>
    </source>
</evidence>
<evidence type="ECO:0000256" key="9">
    <source>
        <dbReference type="SAM" id="SignalP"/>
    </source>
</evidence>
<dbReference type="PANTHER" id="PTHR41523:SF8">
    <property type="entry name" value="ETHYLENE RESPONSE SENSOR PROTEIN"/>
    <property type="match status" value="1"/>
</dbReference>
<keyword evidence="3" id="KW-0597">Phosphoprotein</keyword>
<dbReference type="RefSeq" id="WP_188815799.1">
    <property type="nucleotide sequence ID" value="NZ_BMHT01000008.1"/>
</dbReference>
<evidence type="ECO:0000256" key="5">
    <source>
        <dbReference type="ARBA" id="ARBA00022741"/>
    </source>
</evidence>
<feature type="signal peptide" evidence="9">
    <location>
        <begin position="1"/>
        <end position="25"/>
    </location>
</feature>
<dbReference type="EMBL" id="BMHT01000008">
    <property type="protein sequence ID" value="GGF24102.1"/>
    <property type="molecule type" value="Genomic_DNA"/>
</dbReference>
<evidence type="ECO:0000256" key="8">
    <source>
        <dbReference type="SAM" id="Phobius"/>
    </source>
</evidence>
<protein>
    <recommendedName>
        <fullName evidence="2">histidine kinase</fullName>
        <ecNumber evidence="2">2.7.13.3</ecNumber>
    </recommendedName>
</protein>
<dbReference type="SUPFAM" id="SSF55874">
    <property type="entry name" value="ATPase domain of HSP90 chaperone/DNA topoisomerase II/histidine kinase"/>
    <property type="match status" value="1"/>
</dbReference>
<keyword evidence="8" id="KW-0472">Membrane</keyword>
<sequence>MRYLFRAFSALVLLLTFAHWQNLGAIPLPVAAGPSDTIRVKQWCATAQGLLSINNDSAEARSRHIIRVSRQLDYSYGEAQGYLLLGSALRNKGEFEASLGFSQKALTMFEAKNRARNIAAVYNALALTYKRMGDAQHVKLLTRKALDYAKLARQFARKGPYFPELNRAYISAGIIFRDLGQLDSAAACYLRAMPMAQQHYSRPSSLPVCYADYAQLLMDTNQDLPKAVWYLEQAIPLYEVENNLTGLEHAYRNLSWTYRKQGDYAQALAAADKSLALGRAIRDPHRLVNSLEAAYLAYRAAGQPAHAMDLMAEWKMREDSLLNLEKTQAVAKLEAAYASEKKEAQILRLDEDNAHKVRQLIMLSIGALILGLLLGVMLWQYRTIQHTNAQLQITNKTILENNRHMSEQAVRQTMLMKELHHRVKNNLAIVSSLLRLQSNRLADEMATKAVREGQQRVEAMSLIHQRLYQSDNVTTVDMRRYITDLVESLMTAYGREKETFNSMVRVEQAMLDVELALPLGLILNELLTNAFKHAYHKVAQPALRIYLGHDPEASYGGLLLEVQDNGPGLTQWQWQQATGSFGKRLIDSLTEQIGGTFELSDDTGTLFRLHIAQHVPAHAAT</sequence>
<keyword evidence="5" id="KW-0547">Nucleotide-binding</keyword>
<keyword evidence="9" id="KW-0732">Signal</keyword>
<dbReference type="SMART" id="SM00387">
    <property type="entry name" value="HATPase_c"/>
    <property type="match status" value="1"/>
</dbReference>
<evidence type="ECO:0000259" key="10">
    <source>
        <dbReference type="SMART" id="SM00387"/>
    </source>
</evidence>
<dbReference type="Gene3D" id="1.25.40.10">
    <property type="entry name" value="Tetratricopeptide repeat domain"/>
    <property type="match status" value="2"/>
</dbReference>
<dbReference type="SUPFAM" id="SSF48452">
    <property type="entry name" value="TPR-like"/>
    <property type="match status" value="2"/>
</dbReference>
<accession>A0ABQ1UPM3</accession>
<keyword evidence="8" id="KW-0812">Transmembrane</keyword>
<dbReference type="Proteomes" id="UP000632273">
    <property type="component" value="Unassembled WGS sequence"/>
</dbReference>
<proteinExistence type="predicted"/>
<dbReference type="InterPro" id="IPR003594">
    <property type="entry name" value="HATPase_dom"/>
</dbReference>
<dbReference type="Pfam" id="PF13374">
    <property type="entry name" value="TPR_10"/>
    <property type="match status" value="1"/>
</dbReference>
<dbReference type="Gene3D" id="3.30.450.20">
    <property type="entry name" value="PAS domain"/>
    <property type="match status" value="1"/>
</dbReference>
<evidence type="ECO:0000256" key="2">
    <source>
        <dbReference type="ARBA" id="ARBA00012438"/>
    </source>
</evidence>
<keyword evidence="8" id="KW-1133">Transmembrane helix</keyword>
<evidence type="ECO:0000313" key="12">
    <source>
        <dbReference type="Proteomes" id="UP000632273"/>
    </source>
</evidence>
<dbReference type="InterPro" id="IPR036890">
    <property type="entry name" value="HATPase_C_sf"/>
</dbReference>
<keyword evidence="12" id="KW-1185">Reference proteome</keyword>
<dbReference type="InterPro" id="IPR011495">
    <property type="entry name" value="Sig_transdc_His_kin_sub2_dim/P"/>
</dbReference>
<reference evidence="12" key="1">
    <citation type="journal article" date="2019" name="Int. J. Syst. Evol. Microbiol.">
        <title>The Global Catalogue of Microorganisms (GCM) 10K type strain sequencing project: providing services to taxonomists for standard genome sequencing and annotation.</title>
        <authorList>
            <consortium name="The Broad Institute Genomics Platform"/>
            <consortium name="The Broad Institute Genome Sequencing Center for Infectious Disease"/>
            <person name="Wu L."/>
            <person name="Ma J."/>
        </authorList>
    </citation>
    <scope>NUCLEOTIDE SEQUENCE [LARGE SCALE GENOMIC DNA]</scope>
    <source>
        <strain evidence="12">CGMCC 1.15197</strain>
    </source>
</reference>
<feature type="transmembrane region" description="Helical" evidence="8">
    <location>
        <begin position="360"/>
        <end position="379"/>
    </location>
</feature>
<evidence type="ECO:0000256" key="4">
    <source>
        <dbReference type="ARBA" id="ARBA00022679"/>
    </source>
</evidence>
<dbReference type="PANTHER" id="PTHR41523">
    <property type="entry name" value="TWO-COMPONENT SYSTEM SENSOR PROTEIN"/>
    <property type="match status" value="1"/>
</dbReference>
<feature type="chain" id="PRO_5046612659" description="histidine kinase" evidence="9">
    <location>
        <begin position="26"/>
        <end position="621"/>
    </location>
</feature>
<dbReference type="EC" id="2.7.13.3" evidence="2"/>
<feature type="domain" description="Histidine kinase/HSP90-like ATPase" evidence="10">
    <location>
        <begin position="514"/>
        <end position="615"/>
    </location>
</feature>
<evidence type="ECO:0000256" key="1">
    <source>
        <dbReference type="ARBA" id="ARBA00000085"/>
    </source>
</evidence>
<dbReference type="Gene3D" id="3.30.565.10">
    <property type="entry name" value="Histidine kinase-like ATPase, C-terminal domain"/>
    <property type="match status" value="1"/>
</dbReference>
<keyword evidence="4" id="KW-0808">Transferase</keyword>
<comment type="caution">
    <text evidence="11">The sequence shown here is derived from an EMBL/GenBank/DDBJ whole genome shotgun (WGS) entry which is preliminary data.</text>
</comment>